<evidence type="ECO:0000256" key="8">
    <source>
        <dbReference type="SAM" id="MobiDB-lite"/>
    </source>
</evidence>
<keyword evidence="5 9" id="KW-0812">Transmembrane</keyword>
<feature type="compositionally biased region" description="Basic residues" evidence="8">
    <location>
        <begin position="1"/>
        <end position="11"/>
    </location>
</feature>
<evidence type="ECO:0000256" key="5">
    <source>
        <dbReference type="ARBA" id="ARBA00022692"/>
    </source>
</evidence>
<reference evidence="10" key="1">
    <citation type="journal article" date="2023" name="G3 (Bethesda)">
        <title>A reference genome for the long-term kleptoplast-retaining sea slug Elysia crispata morphotype clarki.</title>
        <authorList>
            <person name="Eastman K.E."/>
            <person name="Pendleton A.L."/>
            <person name="Shaikh M.A."/>
            <person name="Suttiyut T."/>
            <person name="Ogas R."/>
            <person name="Tomko P."/>
            <person name="Gavelis G."/>
            <person name="Widhalm J.R."/>
            <person name="Wisecaver J.H."/>
        </authorList>
    </citation>
    <scope>NUCLEOTIDE SEQUENCE</scope>
    <source>
        <strain evidence="10">ECLA1</strain>
    </source>
</reference>
<evidence type="ECO:0000313" key="11">
    <source>
        <dbReference type="Proteomes" id="UP001283361"/>
    </source>
</evidence>
<evidence type="ECO:0000256" key="6">
    <source>
        <dbReference type="ARBA" id="ARBA00022989"/>
    </source>
</evidence>
<dbReference type="PANTHER" id="PTHR31488:SF1">
    <property type="entry name" value="C-MANNOSYLTRANSFERASE DPY19L1"/>
    <property type="match status" value="1"/>
</dbReference>
<dbReference type="AlphaFoldDB" id="A0AAE1DZ46"/>
<accession>A0AAE1DZ46</accession>
<keyword evidence="6 9" id="KW-1133">Transmembrane helix</keyword>
<evidence type="ECO:0000256" key="3">
    <source>
        <dbReference type="ARBA" id="ARBA00022676"/>
    </source>
</evidence>
<keyword evidence="3" id="KW-0328">Glycosyltransferase</keyword>
<dbReference type="PANTHER" id="PTHR31488">
    <property type="entry name" value="DPY-19-LIKE 1, LIKE (H. SAPIENS)"/>
    <property type="match status" value="1"/>
</dbReference>
<dbReference type="Pfam" id="PF10034">
    <property type="entry name" value="Dpy19"/>
    <property type="match status" value="1"/>
</dbReference>
<keyword evidence="4" id="KW-0808">Transferase</keyword>
<keyword evidence="11" id="KW-1185">Reference proteome</keyword>
<comment type="caution">
    <text evidence="10">The sequence shown here is derived from an EMBL/GenBank/DDBJ whole genome shotgun (WGS) entry which is preliminary data.</text>
</comment>
<keyword evidence="7 9" id="KW-0472">Membrane</keyword>
<evidence type="ECO:0000256" key="2">
    <source>
        <dbReference type="ARBA" id="ARBA00008744"/>
    </source>
</evidence>
<dbReference type="Proteomes" id="UP001283361">
    <property type="component" value="Unassembled WGS sequence"/>
</dbReference>
<feature type="transmembrane region" description="Helical" evidence="9">
    <location>
        <begin position="36"/>
        <end position="56"/>
    </location>
</feature>
<name>A0AAE1DZ46_9GAST</name>
<dbReference type="GO" id="GO:0005637">
    <property type="term" value="C:nuclear inner membrane"/>
    <property type="evidence" value="ECO:0007669"/>
    <property type="project" value="TreeGrafter"/>
</dbReference>
<protein>
    <submittedName>
        <fullName evidence="10">Uncharacterized protein</fullName>
    </submittedName>
</protein>
<feature type="region of interest" description="Disordered" evidence="8">
    <location>
        <begin position="1"/>
        <end position="20"/>
    </location>
</feature>
<feature type="transmembrane region" description="Helical" evidence="9">
    <location>
        <begin position="181"/>
        <end position="200"/>
    </location>
</feature>
<evidence type="ECO:0000256" key="9">
    <source>
        <dbReference type="SAM" id="Phobius"/>
    </source>
</evidence>
<evidence type="ECO:0000256" key="7">
    <source>
        <dbReference type="ARBA" id="ARBA00023136"/>
    </source>
</evidence>
<dbReference type="EMBL" id="JAWDGP010001771">
    <property type="protein sequence ID" value="KAK3788309.1"/>
    <property type="molecule type" value="Genomic_DNA"/>
</dbReference>
<organism evidence="10 11">
    <name type="scientific">Elysia crispata</name>
    <name type="common">lettuce slug</name>
    <dbReference type="NCBI Taxonomy" id="231223"/>
    <lineage>
        <taxon>Eukaryota</taxon>
        <taxon>Metazoa</taxon>
        <taxon>Spiralia</taxon>
        <taxon>Lophotrochozoa</taxon>
        <taxon>Mollusca</taxon>
        <taxon>Gastropoda</taxon>
        <taxon>Heterobranchia</taxon>
        <taxon>Euthyneura</taxon>
        <taxon>Panpulmonata</taxon>
        <taxon>Sacoglossa</taxon>
        <taxon>Placobranchoidea</taxon>
        <taxon>Plakobranchidae</taxon>
        <taxon>Elysia</taxon>
    </lineage>
</organism>
<evidence type="ECO:0000256" key="4">
    <source>
        <dbReference type="ARBA" id="ARBA00022679"/>
    </source>
</evidence>
<evidence type="ECO:0000313" key="10">
    <source>
        <dbReference type="EMBL" id="KAK3788309.1"/>
    </source>
</evidence>
<proteinExistence type="inferred from homology"/>
<sequence length="201" mass="22919">MAAPRRPRKGKTGRDNEQISKAQLPNHDLKKSGAGFAYVAAIVLFAVFVSIGHRTYLSTLHENDKHFSHLSTLERELSFRTEMGLYFSYFKTMIDANSISDGVHEIMRDNITEFPLTINTLKRFNLYPEVTLGLAFRFYRDLSDFFGHQTKVCWKVNRGEGLSPVSSCEGLGEPSYFYTEAVFALNGLLLGFFFLFGTYLR</sequence>
<dbReference type="InterPro" id="IPR018732">
    <property type="entry name" value="Dpy-19/Dpy-19-like"/>
</dbReference>
<comment type="subcellular location">
    <subcellularLocation>
        <location evidence="1">Membrane</location>
        <topology evidence="1">Multi-pass membrane protein</topology>
    </subcellularLocation>
</comment>
<gene>
    <name evidence="10" type="ORF">RRG08_007613</name>
</gene>
<evidence type="ECO:0000256" key="1">
    <source>
        <dbReference type="ARBA" id="ARBA00004141"/>
    </source>
</evidence>
<dbReference type="GO" id="GO:0000030">
    <property type="term" value="F:mannosyltransferase activity"/>
    <property type="evidence" value="ECO:0007669"/>
    <property type="project" value="TreeGrafter"/>
</dbReference>
<comment type="similarity">
    <text evidence="2">Belongs to the dpy-19 family.</text>
</comment>